<name>A0AAD9VUI4_9HYME</name>
<evidence type="ECO:0000313" key="2">
    <source>
        <dbReference type="EMBL" id="KAK2586520.1"/>
    </source>
</evidence>
<organism evidence="2 3">
    <name type="scientific">Odynerus spinipes</name>
    <dbReference type="NCBI Taxonomy" id="1348599"/>
    <lineage>
        <taxon>Eukaryota</taxon>
        <taxon>Metazoa</taxon>
        <taxon>Ecdysozoa</taxon>
        <taxon>Arthropoda</taxon>
        <taxon>Hexapoda</taxon>
        <taxon>Insecta</taxon>
        <taxon>Pterygota</taxon>
        <taxon>Neoptera</taxon>
        <taxon>Endopterygota</taxon>
        <taxon>Hymenoptera</taxon>
        <taxon>Apocrita</taxon>
        <taxon>Aculeata</taxon>
        <taxon>Vespoidea</taxon>
        <taxon>Vespidae</taxon>
        <taxon>Eumeninae</taxon>
        <taxon>Odynerus</taxon>
    </lineage>
</organism>
<dbReference type="Proteomes" id="UP001258017">
    <property type="component" value="Unassembled WGS sequence"/>
</dbReference>
<reference evidence="2" key="1">
    <citation type="submission" date="2021-08" db="EMBL/GenBank/DDBJ databases">
        <authorList>
            <person name="Misof B."/>
            <person name="Oliver O."/>
            <person name="Podsiadlowski L."/>
            <person name="Donath A."/>
            <person name="Peters R."/>
            <person name="Mayer C."/>
            <person name="Rust J."/>
            <person name="Gunkel S."/>
            <person name="Lesny P."/>
            <person name="Martin S."/>
            <person name="Oeyen J.P."/>
            <person name="Petersen M."/>
            <person name="Panagiotis P."/>
            <person name="Wilbrandt J."/>
            <person name="Tanja T."/>
        </authorList>
    </citation>
    <scope>NUCLEOTIDE SEQUENCE</scope>
    <source>
        <strain evidence="2">GBR_01_08_01A</strain>
        <tissue evidence="2">Thorax + abdomen</tissue>
    </source>
</reference>
<comment type="caution">
    <text evidence="2">The sequence shown here is derived from an EMBL/GenBank/DDBJ whole genome shotgun (WGS) entry which is preliminary data.</text>
</comment>
<protein>
    <submittedName>
        <fullName evidence="2">Uncharacterized protein</fullName>
    </submittedName>
</protein>
<feature type="compositionally biased region" description="Polar residues" evidence="1">
    <location>
        <begin position="43"/>
        <end position="54"/>
    </location>
</feature>
<dbReference type="AlphaFoldDB" id="A0AAD9VUI4"/>
<accession>A0AAD9VUI4</accession>
<feature type="region of interest" description="Disordered" evidence="1">
    <location>
        <begin position="1"/>
        <end position="54"/>
    </location>
</feature>
<gene>
    <name evidence="2" type="ORF">KPH14_011412</name>
</gene>
<dbReference type="EMBL" id="JAIFRP010000012">
    <property type="protein sequence ID" value="KAK2586520.1"/>
    <property type="molecule type" value="Genomic_DNA"/>
</dbReference>
<feature type="compositionally biased region" description="Polar residues" evidence="1">
    <location>
        <begin position="1"/>
        <end position="12"/>
    </location>
</feature>
<keyword evidence="3" id="KW-1185">Reference proteome</keyword>
<proteinExistence type="predicted"/>
<sequence>MFNDSKQVQDVSQQTENTKEKTKKEIEVVQEERRRRRGASGQGVCQNPSGETTTRCSEACTLCSKQVTLDPRYETQLEPTDLDYDYDTGFMDVCYTQVDSTTERWDS</sequence>
<evidence type="ECO:0000256" key="1">
    <source>
        <dbReference type="SAM" id="MobiDB-lite"/>
    </source>
</evidence>
<evidence type="ECO:0000313" key="3">
    <source>
        <dbReference type="Proteomes" id="UP001258017"/>
    </source>
</evidence>
<feature type="compositionally biased region" description="Basic and acidic residues" evidence="1">
    <location>
        <begin position="17"/>
        <end position="33"/>
    </location>
</feature>
<reference evidence="2" key="2">
    <citation type="journal article" date="2023" name="Commun. Biol.">
        <title>Intrasexual cuticular hydrocarbon dimorphism in a wasp sheds light on hydrocarbon biosynthesis genes in Hymenoptera.</title>
        <authorList>
            <person name="Moris V.C."/>
            <person name="Podsiadlowski L."/>
            <person name="Martin S."/>
            <person name="Oeyen J.P."/>
            <person name="Donath A."/>
            <person name="Petersen M."/>
            <person name="Wilbrandt J."/>
            <person name="Misof B."/>
            <person name="Liedtke D."/>
            <person name="Thamm M."/>
            <person name="Scheiner R."/>
            <person name="Schmitt T."/>
            <person name="Niehuis O."/>
        </authorList>
    </citation>
    <scope>NUCLEOTIDE SEQUENCE</scope>
    <source>
        <strain evidence="2">GBR_01_08_01A</strain>
    </source>
</reference>